<evidence type="ECO:0000313" key="3">
    <source>
        <dbReference type="EMBL" id="PPB12850.1"/>
    </source>
</evidence>
<dbReference type="AlphaFoldDB" id="A0AAP8QGW0"/>
<name>A0AAP8QGW0_BRELA</name>
<feature type="transmembrane region" description="Helical" evidence="2">
    <location>
        <begin position="6"/>
        <end position="26"/>
    </location>
</feature>
<accession>A0AAP8QGW0</accession>
<dbReference type="EMBL" id="PRKQ01000001">
    <property type="protein sequence ID" value="PPB12850.1"/>
    <property type="molecule type" value="Genomic_DNA"/>
</dbReference>
<keyword evidence="2" id="KW-0812">Transmembrane</keyword>
<proteinExistence type="predicted"/>
<evidence type="ECO:0000256" key="2">
    <source>
        <dbReference type="SAM" id="Phobius"/>
    </source>
</evidence>
<evidence type="ECO:0000313" key="4">
    <source>
        <dbReference type="Proteomes" id="UP000239759"/>
    </source>
</evidence>
<evidence type="ECO:0000256" key="1">
    <source>
        <dbReference type="SAM" id="MobiDB-lite"/>
    </source>
</evidence>
<dbReference type="RefSeq" id="WP_104030251.1">
    <property type="nucleotide sequence ID" value="NZ_PRKQ01000001.1"/>
</dbReference>
<keyword evidence="2" id="KW-1133">Transmembrane helix</keyword>
<organism evidence="3 4">
    <name type="scientific">Brevibacillus laterosporus</name>
    <name type="common">Bacillus laterosporus</name>
    <dbReference type="NCBI Taxonomy" id="1465"/>
    <lineage>
        <taxon>Bacteria</taxon>
        <taxon>Bacillati</taxon>
        <taxon>Bacillota</taxon>
        <taxon>Bacilli</taxon>
        <taxon>Bacillales</taxon>
        <taxon>Paenibacillaceae</taxon>
        <taxon>Brevibacillus</taxon>
    </lineage>
</organism>
<dbReference type="Proteomes" id="UP000239759">
    <property type="component" value="Unassembled WGS sequence"/>
</dbReference>
<keyword evidence="2" id="KW-0472">Membrane</keyword>
<gene>
    <name evidence="3" type="ORF">C4A77_00250</name>
</gene>
<sequence>MEIEKIVLLTLSIISNVITIAVVSYNKSTARYNTIKARQEAKKALWDAKKAEIDYRLARQNSTQQNEKASRKGKHK</sequence>
<protein>
    <submittedName>
        <fullName evidence="3">Uncharacterized protein</fullName>
    </submittedName>
</protein>
<comment type="caution">
    <text evidence="3">The sequence shown here is derived from an EMBL/GenBank/DDBJ whole genome shotgun (WGS) entry which is preliminary data.</text>
</comment>
<reference evidence="3 4" key="1">
    <citation type="submission" date="2018-02" db="EMBL/GenBank/DDBJ databases">
        <title>Comparative analysis of genomes of three Brevibacillus laterosporus strains producers of potent antimicrobials isolated from silage.</title>
        <authorList>
            <person name="Kojic M."/>
            <person name="Miljkovic M."/>
            <person name="Studholme D."/>
            <person name="Filipic B."/>
        </authorList>
    </citation>
    <scope>NUCLEOTIDE SEQUENCE [LARGE SCALE GENOMIC DNA]</scope>
    <source>
        <strain evidence="3 4">BGSP11</strain>
    </source>
</reference>
<feature type="region of interest" description="Disordered" evidence="1">
    <location>
        <begin position="57"/>
        <end position="76"/>
    </location>
</feature>